<sequence>MVENMYSNDDATTEEIAEALAELSNALKAEEMFWKQKSRVFWLRERDRNTKFLETVNHEACEVVETMWTQDAKLAWNKLEEQVYTVEKMQEINLGSKFIP</sequence>
<keyword evidence="2" id="KW-1185">Reference proteome</keyword>
<evidence type="ECO:0000313" key="2">
    <source>
        <dbReference type="Proteomes" id="UP000266723"/>
    </source>
</evidence>
<comment type="caution">
    <text evidence="1">The sequence shown here is derived from an EMBL/GenBank/DDBJ whole genome shotgun (WGS) entry which is preliminary data.</text>
</comment>
<organism evidence="1 2">
    <name type="scientific">Brassica cretica</name>
    <name type="common">Mustard</name>
    <dbReference type="NCBI Taxonomy" id="69181"/>
    <lineage>
        <taxon>Eukaryota</taxon>
        <taxon>Viridiplantae</taxon>
        <taxon>Streptophyta</taxon>
        <taxon>Embryophyta</taxon>
        <taxon>Tracheophyta</taxon>
        <taxon>Spermatophyta</taxon>
        <taxon>Magnoliopsida</taxon>
        <taxon>eudicotyledons</taxon>
        <taxon>Gunneridae</taxon>
        <taxon>Pentapetalae</taxon>
        <taxon>rosids</taxon>
        <taxon>malvids</taxon>
        <taxon>Brassicales</taxon>
        <taxon>Brassicaceae</taxon>
        <taxon>Brassiceae</taxon>
        <taxon>Brassica</taxon>
    </lineage>
</organism>
<gene>
    <name evidence="1" type="ORF">DY000_02053344</name>
</gene>
<dbReference type="EMBL" id="QGKV02002055">
    <property type="protein sequence ID" value="KAF3493480.1"/>
    <property type="molecule type" value="Genomic_DNA"/>
</dbReference>
<dbReference type="Proteomes" id="UP000266723">
    <property type="component" value="Unassembled WGS sequence"/>
</dbReference>
<evidence type="ECO:0000313" key="1">
    <source>
        <dbReference type="EMBL" id="KAF3493480.1"/>
    </source>
</evidence>
<reference evidence="1 2" key="1">
    <citation type="journal article" date="2020" name="BMC Genomics">
        <title>Intraspecific diversification of the crop wild relative Brassica cretica Lam. using demographic model selection.</title>
        <authorList>
            <person name="Kioukis A."/>
            <person name="Michalopoulou V.A."/>
            <person name="Briers L."/>
            <person name="Pirintsos S."/>
            <person name="Studholme D.J."/>
            <person name="Pavlidis P."/>
            <person name="Sarris P.F."/>
        </authorList>
    </citation>
    <scope>NUCLEOTIDE SEQUENCE [LARGE SCALE GENOMIC DNA]</scope>
    <source>
        <strain evidence="2">cv. PFS-1207/04</strain>
    </source>
</reference>
<protein>
    <submittedName>
        <fullName evidence="1">Uncharacterized protein</fullName>
    </submittedName>
</protein>
<name>A0ABQ7A793_BRACR</name>
<accession>A0ABQ7A793</accession>
<proteinExistence type="predicted"/>